<feature type="transmembrane region" description="Helical" evidence="1">
    <location>
        <begin position="93"/>
        <end position="112"/>
    </location>
</feature>
<evidence type="ECO:0000313" key="2">
    <source>
        <dbReference type="EMBL" id="MTV32597.1"/>
    </source>
</evidence>
<dbReference type="AlphaFoldDB" id="A0A6N8DQB7"/>
<gene>
    <name evidence="2" type="ORF">GJ654_16545</name>
</gene>
<feature type="transmembrane region" description="Helical" evidence="1">
    <location>
        <begin position="279"/>
        <end position="303"/>
    </location>
</feature>
<dbReference type="RefSeq" id="WP_155447287.1">
    <property type="nucleotide sequence ID" value="NZ_JAOQNR010000018.1"/>
</dbReference>
<feature type="transmembrane region" description="Helical" evidence="1">
    <location>
        <begin position="21"/>
        <end position="41"/>
    </location>
</feature>
<sequence>MTVFLASAKSRLLPASVPFRFFAAASALHIALWVALIFAAGEFTQFRGGVGRSLAAVHLLTVGVLVMTAAGASVQLLPVATSRPLAAVSPIKIVFWLLGPGVLALVGGMGFADVGAMIVGATACVLGLLLFAGLFAENLRRSASMPLVQAFGWAAFVSLILLLALGLALAVDNRIGFLPDHAGLALGHMILGAFGFMGLLALGFSHVLVPMFALANAPKGQMAWIGFFLATATVVVASAGAFFASTLVLSASCLLGLAAAAVHLHLMRMTLKKGMRKRLGMSFVLVKISWAMLALTPLVGLAALNGFAGPGGPTLFGLVALGGWLMTFLFAILQRIAPFLASMHVSRASGGPVLLSDLGASAPLTVHAWLHLAALAGLAVAIVLDNALVAAIASAVGLAGSLAFAAFIAGILKRVASGKT</sequence>
<feature type="transmembrane region" description="Helical" evidence="1">
    <location>
        <begin position="190"/>
        <end position="215"/>
    </location>
</feature>
<accession>A0A6N8DQB7</accession>
<dbReference type="Proteomes" id="UP000439113">
    <property type="component" value="Unassembled WGS sequence"/>
</dbReference>
<feature type="transmembrane region" description="Helical" evidence="1">
    <location>
        <begin position="222"/>
        <end position="243"/>
    </location>
</feature>
<keyword evidence="1" id="KW-0812">Transmembrane</keyword>
<proteinExistence type="predicted"/>
<evidence type="ECO:0000313" key="3">
    <source>
        <dbReference type="Proteomes" id="UP000439113"/>
    </source>
</evidence>
<feature type="transmembrane region" description="Helical" evidence="1">
    <location>
        <begin position="118"/>
        <end position="136"/>
    </location>
</feature>
<feature type="transmembrane region" description="Helical" evidence="1">
    <location>
        <begin position="53"/>
        <end position="81"/>
    </location>
</feature>
<feature type="transmembrane region" description="Helical" evidence="1">
    <location>
        <begin position="354"/>
        <end position="382"/>
    </location>
</feature>
<reference evidence="2 3" key="1">
    <citation type="submission" date="2019-11" db="EMBL/GenBank/DDBJ databases">
        <title>Whole-genome sequence of a Rhodoblastus acidophilus DSM 142.</title>
        <authorList>
            <person name="Kyndt J.A."/>
            <person name="Meyer T.E."/>
        </authorList>
    </citation>
    <scope>NUCLEOTIDE SEQUENCE [LARGE SCALE GENOMIC DNA]</scope>
    <source>
        <strain evidence="2 3">DSM 142</strain>
    </source>
</reference>
<keyword evidence="1" id="KW-1133">Transmembrane helix</keyword>
<dbReference type="EMBL" id="WNKS01000019">
    <property type="protein sequence ID" value="MTV32597.1"/>
    <property type="molecule type" value="Genomic_DNA"/>
</dbReference>
<feature type="transmembrane region" description="Helical" evidence="1">
    <location>
        <begin position="148"/>
        <end position="170"/>
    </location>
</feature>
<organism evidence="2 3">
    <name type="scientific">Rhodoblastus acidophilus</name>
    <name type="common">Rhodopseudomonas acidophila</name>
    <dbReference type="NCBI Taxonomy" id="1074"/>
    <lineage>
        <taxon>Bacteria</taxon>
        <taxon>Pseudomonadati</taxon>
        <taxon>Pseudomonadota</taxon>
        <taxon>Alphaproteobacteria</taxon>
        <taxon>Hyphomicrobiales</taxon>
        <taxon>Rhodoblastaceae</taxon>
        <taxon>Rhodoblastus</taxon>
    </lineage>
</organism>
<protein>
    <submittedName>
        <fullName evidence="2">Uncharacterized protein</fullName>
    </submittedName>
</protein>
<feature type="transmembrane region" description="Helical" evidence="1">
    <location>
        <begin position="315"/>
        <end position="333"/>
    </location>
</feature>
<feature type="transmembrane region" description="Helical" evidence="1">
    <location>
        <begin position="388"/>
        <end position="412"/>
    </location>
</feature>
<dbReference type="OrthoDB" id="7346639at2"/>
<name>A0A6N8DQB7_RHOAC</name>
<feature type="transmembrane region" description="Helical" evidence="1">
    <location>
        <begin position="249"/>
        <end position="267"/>
    </location>
</feature>
<comment type="caution">
    <text evidence="2">The sequence shown here is derived from an EMBL/GenBank/DDBJ whole genome shotgun (WGS) entry which is preliminary data.</text>
</comment>
<keyword evidence="1" id="KW-0472">Membrane</keyword>
<evidence type="ECO:0000256" key="1">
    <source>
        <dbReference type="SAM" id="Phobius"/>
    </source>
</evidence>